<dbReference type="Proteomes" id="UP000004067">
    <property type="component" value="Unassembled WGS sequence"/>
</dbReference>
<reference evidence="2 3" key="1">
    <citation type="submission" date="2011-04" db="EMBL/GenBank/DDBJ databases">
        <authorList>
            <person name="Muzny D."/>
            <person name="Qin X."/>
            <person name="Deng J."/>
            <person name="Jiang H."/>
            <person name="Liu Y."/>
            <person name="Qu J."/>
            <person name="Song X.-Z."/>
            <person name="Zhang L."/>
            <person name="Thornton R."/>
            <person name="Coyle M."/>
            <person name="Francisco L."/>
            <person name="Jackson L."/>
            <person name="Javaid M."/>
            <person name="Korchina V."/>
            <person name="Kovar C."/>
            <person name="Mata R."/>
            <person name="Mathew T."/>
            <person name="Ngo R."/>
            <person name="Nguyen L."/>
            <person name="Nguyen N."/>
            <person name="Okwuonu G."/>
            <person name="Ongeri F."/>
            <person name="Pham C."/>
            <person name="Simmons D."/>
            <person name="Wilczek-Boney K."/>
            <person name="Hale W."/>
            <person name="Jakkamsetti A."/>
            <person name="Pham P."/>
            <person name="Ruth R."/>
            <person name="San Lucas F."/>
            <person name="Warren J."/>
            <person name="Zhang J."/>
            <person name="Zhao Z."/>
            <person name="Zhou C."/>
            <person name="Zhu D."/>
            <person name="Lee S."/>
            <person name="Bess C."/>
            <person name="Blankenburg K."/>
            <person name="Forbes L."/>
            <person name="Fu Q."/>
            <person name="Gubbala S."/>
            <person name="Hirani K."/>
            <person name="Jayaseelan J.C."/>
            <person name="Lara F."/>
            <person name="Munidasa M."/>
            <person name="Palculict T."/>
            <person name="Patil S."/>
            <person name="Pu L.-L."/>
            <person name="Saada N."/>
            <person name="Tang L."/>
            <person name="Weissenberger G."/>
            <person name="Zhu Y."/>
            <person name="Hemphill L."/>
            <person name="Shang Y."/>
            <person name="Youmans B."/>
            <person name="Ayvaz T."/>
            <person name="Ross M."/>
            <person name="Santibanez J."/>
            <person name="Aqrawi P."/>
            <person name="Gross S."/>
            <person name="Joshi V."/>
            <person name="Fowler G."/>
            <person name="Nazareth L."/>
            <person name="Reid J."/>
            <person name="Worley K."/>
            <person name="Petrosino J."/>
            <person name="Highlander S."/>
            <person name="Gibbs R."/>
        </authorList>
    </citation>
    <scope>NUCLEOTIDE SEQUENCE [LARGE SCALE GENOMIC DNA]</scope>
    <source>
        <strain evidence="2 3">DSM 2778</strain>
    </source>
</reference>
<dbReference type="AlphaFoldDB" id="F5RKA4"/>
<evidence type="ECO:0000313" key="2">
    <source>
        <dbReference type="EMBL" id="EGK61104.1"/>
    </source>
</evidence>
<keyword evidence="3" id="KW-1185">Reference proteome</keyword>
<proteinExistence type="predicted"/>
<keyword evidence="1" id="KW-0812">Transmembrane</keyword>
<dbReference type="HOGENOM" id="CLU_3059836_0_0_9"/>
<protein>
    <submittedName>
        <fullName evidence="2">Uncharacterized protein</fullName>
    </submittedName>
</protein>
<accession>F5RKA4</accession>
<gene>
    <name evidence="2" type="ORF">HMPREF9081_0689</name>
</gene>
<sequence>MNIVLFSYFFIFYAKITFFYFSDIKLIYHLFPSMLLNFILLYAILSTGFRLRP</sequence>
<feature type="transmembrane region" description="Helical" evidence="1">
    <location>
        <begin position="5"/>
        <end position="21"/>
    </location>
</feature>
<keyword evidence="1" id="KW-0472">Membrane</keyword>
<name>F5RKA4_9FIRM</name>
<dbReference type="EMBL" id="AFHQ01000024">
    <property type="protein sequence ID" value="EGK61104.1"/>
    <property type="molecule type" value="Genomic_DNA"/>
</dbReference>
<evidence type="ECO:0000313" key="3">
    <source>
        <dbReference type="Proteomes" id="UP000004067"/>
    </source>
</evidence>
<evidence type="ECO:0000256" key="1">
    <source>
        <dbReference type="SAM" id="Phobius"/>
    </source>
</evidence>
<keyword evidence="1" id="KW-1133">Transmembrane helix</keyword>
<organism evidence="2 3">
    <name type="scientific">Centipeda periodontii DSM 2778</name>
    <dbReference type="NCBI Taxonomy" id="888060"/>
    <lineage>
        <taxon>Bacteria</taxon>
        <taxon>Bacillati</taxon>
        <taxon>Bacillota</taxon>
        <taxon>Negativicutes</taxon>
        <taxon>Selenomonadales</taxon>
        <taxon>Selenomonadaceae</taxon>
        <taxon>Centipeda</taxon>
    </lineage>
</organism>
<comment type="caution">
    <text evidence="2">The sequence shown here is derived from an EMBL/GenBank/DDBJ whole genome shotgun (WGS) entry which is preliminary data.</text>
</comment>
<feature type="transmembrane region" description="Helical" evidence="1">
    <location>
        <begin position="27"/>
        <end position="45"/>
    </location>
</feature>